<dbReference type="OrthoDB" id="2905359at2759"/>
<feature type="region of interest" description="Disordered" evidence="1">
    <location>
        <begin position="205"/>
        <end position="235"/>
    </location>
</feature>
<feature type="compositionally biased region" description="Basic and acidic residues" evidence="1">
    <location>
        <begin position="206"/>
        <end position="216"/>
    </location>
</feature>
<dbReference type="EMBL" id="JH921429">
    <property type="protein sequence ID" value="EKD20778.1"/>
    <property type="molecule type" value="Genomic_DNA"/>
</dbReference>
<name>K1XJA8_MARBU</name>
<reference evidence="2 3" key="1">
    <citation type="journal article" date="2012" name="BMC Genomics">
        <title>Sequencing the genome of Marssonina brunnea reveals fungus-poplar co-evolution.</title>
        <authorList>
            <person name="Zhu S."/>
            <person name="Cao Y.-Z."/>
            <person name="Jiang C."/>
            <person name="Tan B.-Y."/>
            <person name="Wang Z."/>
            <person name="Feng S."/>
            <person name="Zhang L."/>
            <person name="Su X.-H."/>
            <person name="Brejova B."/>
            <person name="Vinar T."/>
            <person name="Xu M."/>
            <person name="Wang M.-X."/>
            <person name="Zhang S.-G."/>
            <person name="Huang M.-R."/>
            <person name="Wu R."/>
            <person name="Zhou Y."/>
        </authorList>
    </citation>
    <scope>NUCLEOTIDE SEQUENCE [LARGE SCALE GENOMIC DNA]</scope>
    <source>
        <strain evidence="2 3">MB_m1</strain>
    </source>
</reference>
<organism evidence="2 3">
    <name type="scientific">Marssonina brunnea f. sp. multigermtubi (strain MB_m1)</name>
    <name type="common">Marssonina leaf spot fungus</name>
    <dbReference type="NCBI Taxonomy" id="1072389"/>
    <lineage>
        <taxon>Eukaryota</taxon>
        <taxon>Fungi</taxon>
        <taxon>Dikarya</taxon>
        <taxon>Ascomycota</taxon>
        <taxon>Pezizomycotina</taxon>
        <taxon>Leotiomycetes</taxon>
        <taxon>Helotiales</taxon>
        <taxon>Drepanopezizaceae</taxon>
        <taxon>Drepanopeziza</taxon>
    </lineage>
</organism>
<dbReference type="Gene3D" id="3.50.50.60">
    <property type="entry name" value="FAD/NAD(P)-binding domain"/>
    <property type="match status" value="1"/>
</dbReference>
<dbReference type="Gene3D" id="3.40.50.150">
    <property type="entry name" value="Vaccinia Virus protein VP39"/>
    <property type="match status" value="1"/>
</dbReference>
<evidence type="ECO:0000313" key="2">
    <source>
        <dbReference type="EMBL" id="EKD20778.1"/>
    </source>
</evidence>
<dbReference type="InterPro" id="IPR029063">
    <property type="entry name" value="SAM-dependent_MTases_sf"/>
</dbReference>
<keyword evidence="3" id="KW-1185">Reference proteome</keyword>
<feature type="region of interest" description="Disordered" evidence="1">
    <location>
        <begin position="1"/>
        <end position="20"/>
    </location>
</feature>
<keyword evidence="2" id="KW-0503">Monooxygenase</keyword>
<dbReference type="GO" id="GO:0004497">
    <property type="term" value="F:monooxygenase activity"/>
    <property type="evidence" value="ECO:0007669"/>
    <property type="project" value="UniProtKB-KW"/>
</dbReference>
<dbReference type="InterPro" id="IPR036188">
    <property type="entry name" value="FAD/NAD-bd_sf"/>
</dbReference>
<evidence type="ECO:0000256" key="1">
    <source>
        <dbReference type="SAM" id="MobiDB-lite"/>
    </source>
</evidence>
<feature type="compositionally biased region" description="Basic and acidic residues" evidence="1">
    <location>
        <begin position="225"/>
        <end position="235"/>
    </location>
</feature>
<dbReference type="HOGENOM" id="CLU_594563_0_0_1"/>
<dbReference type="KEGG" id="mbe:MBM_01460"/>
<protein>
    <submittedName>
        <fullName evidence="2">Monooxygenase</fullName>
    </submittedName>
</protein>
<gene>
    <name evidence="2" type="ORF">MBM_01460</name>
</gene>
<keyword evidence="2" id="KW-0560">Oxidoreductase</keyword>
<dbReference type="AlphaFoldDB" id="K1XJA8"/>
<dbReference type="CDD" id="cd02440">
    <property type="entry name" value="AdoMet_MTases"/>
    <property type="match status" value="1"/>
</dbReference>
<dbReference type="SUPFAM" id="SSF53335">
    <property type="entry name" value="S-adenosyl-L-methionine-dependent methyltransferases"/>
    <property type="match status" value="1"/>
</dbReference>
<evidence type="ECO:0000313" key="3">
    <source>
        <dbReference type="Proteomes" id="UP000006753"/>
    </source>
</evidence>
<proteinExistence type="predicted"/>
<sequence length="460" mass="50994">MEAQVSITPPGDGPGDGGSLSALAGKRSTLGKLISGTKLFMYHRGRLQAAFLENVSEEIIHLEKKITGSCDSPLCFQTGSEQLYDYRQYIQRPKGPMSTTERRVSWDQSDSLEAYHVALIGHAAHAHGGIRATGGSIAIDNACTLSLAINSVFPMTATARPATYELSKALKLYEMIRKLTLSDYRKRILTDQVLKYFFPPQTSAFRRREEEKRSNEQRTSWEFQGPEKDKPKDAFNKTSRAKYNSLTAAPLQLGLVFSKQPPPENMNDATQEINYDTTKMNDDSDMSMFAFRDIHYIPFGYSGTLAPYIESGPGTMRAAAELMGLGAVLQDGKAAATVICDLGCGDGEFLIGLLDHVNGVANNLSIAQGVGIDYDTELIRTAGVNSLARGVDSQWLVYDFNDDLQDLARTLIDVHHITHMFIYLVPKQLALKTVRQFYPDFLTPTRRDDAMNLVVYDKMG</sequence>
<accession>K1XJA8</accession>
<dbReference type="InParanoid" id="K1XJA8"/>
<dbReference type="Proteomes" id="UP000006753">
    <property type="component" value="Unassembled WGS sequence"/>
</dbReference>